<sequence>MRPGVFKAVCGTWLRLRAVAALGALVLLAGCQRDAAVTASTARSAPLAPPLSTDATPAPATAPVFAYVPNQRSGTVSVIDTRSDTVVRTLTGQGQLGNRLQQLLPGAQGHLYLIDAQHHRLIELDIAKDSVLRSVQIGENAEGIARSPDGRQFAVCVEGQNQVMLIDAARFAVQQVIATRGQAPEHCAYTPDGKWLLTSNEGSNDMDLIDLTTQRSIGVVATSGHPRGMAFAPDGHRVYIAQETADVVDVIDLQTRTRRASLPAGVRTAGVALSADGARLYASNGGAGTVSVIDTRSARRLAEIPVGLRPWNPALTPAGDKLYVANGRSNTVSVIDTASLRERKQIPVGELPWGVVIAR</sequence>
<dbReference type="AlphaFoldDB" id="A0A2S7DJ32"/>
<dbReference type="InterPro" id="IPR015943">
    <property type="entry name" value="WD40/YVTN_repeat-like_dom_sf"/>
</dbReference>
<dbReference type="EMBL" id="MDEH01000002">
    <property type="protein sequence ID" value="PPU73810.1"/>
    <property type="molecule type" value="Genomic_DNA"/>
</dbReference>
<feature type="signal peptide" evidence="1">
    <location>
        <begin position="1"/>
        <end position="35"/>
    </location>
</feature>
<evidence type="ECO:0008006" key="4">
    <source>
        <dbReference type="Google" id="ProtNLM"/>
    </source>
</evidence>
<dbReference type="InterPro" id="IPR011964">
    <property type="entry name" value="YVTN_b-propeller_repeat"/>
</dbReference>
<protein>
    <recommendedName>
        <fullName evidence="4">Surface antigen</fullName>
    </recommendedName>
</protein>
<dbReference type="InterPro" id="IPR051200">
    <property type="entry name" value="Host-pathogen_enzymatic-act"/>
</dbReference>
<gene>
    <name evidence="2" type="ORF">XmelCFBP4644_04910</name>
</gene>
<dbReference type="InterPro" id="IPR011045">
    <property type="entry name" value="N2O_reductase_N"/>
</dbReference>
<evidence type="ECO:0000313" key="3">
    <source>
        <dbReference type="Proteomes" id="UP000239865"/>
    </source>
</evidence>
<dbReference type="RefSeq" id="WP_104585806.1">
    <property type="nucleotide sequence ID" value="NZ_JAJGQH010000011.1"/>
</dbReference>
<keyword evidence="1" id="KW-0732">Signal</keyword>
<comment type="caution">
    <text evidence="2">The sequence shown here is derived from an EMBL/GenBank/DDBJ whole genome shotgun (WGS) entry which is preliminary data.</text>
</comment>
<dbReference type="PROSITE" id="PS51257">
    <property type="entry name" value="PROKAR_LIPOPROTEIN"/>
    <property type="match status" value="1"/>
</dbReference>
<proteinExistence type="predicted"/>
<dbReference type="Proteomes" id="UP000239865">
    <property type="component" value="Unassembled WGS sequence"/>
</dbReference>
<dbReference type="NCBIfam" id="TIGR02276">
    <property type="entry name" value="beta_rpt_yvtn"/>
    <property type="match status" value="2"/>
</dbReference>
<dbReference type="Pfam" id="PF10282">
    <property type="entry name" value="Lactonase"/>
    <property type="match status" value="1"/>
</dbReference>
<dbReference type="InterPro" id="IPR019405">
    <property type="entry name" value="Lactonase_7-beta_prop"/>
</dbReference>
<dbReference type="OrthoDB" id="145213at2"/>
<name>A0A2S7DJ32_9XANT</name>
<reference evidence="2 3" key="1">
    <citation type="submission" date="2016-08" db="EMBL/GenBank/DDBJ databases">
        <authorList>
            <person name="Seilhamer J.J."/>
        </authorList>
    </citation>
    <scope>NUCLEOTIDE SEQUENCE [LARGE SCALE GENOMIC DNA]</scope>
    <source>
        <strain evidence="2 3">CFBP4644</strain>
    </source>
</reference>
<dbReference type="PANTHER" id="PTHR47197">
    <property type="entry name" value="PROTEIN NIRF"/>
    <property type="match status" value="1"/>
</dbReference>
<accession>A0A2S7DJ32</accession>
<evidence type="ECO:0000313" key="2">
    <source>
        <dbReference type="EMBL" id="PPU73810.1"/>
    </source>
</evidence>
<evidence type="ECO:0000256" key="1">
    <source>
        <dbReference type="SAM" id="SignalP"/>
    </source>
</evidence>
<feature type="chain" id="PRO_5015479945" description="Surface antigen" evidence="1">
    <location>
        <begin position="36"/>
        <end position="359"/>
    </location>
</feature>
<dbReference type="Gene3D" id="2.130.10.10">
    <property type="entry name" value="YVTN repeat-like/Quinoprotein amine dehydrogenase"/>
    <property type="match status" value="2"/>
</dbReference>
<dbReference type="PANTHER" id="PTHR47197:SF3">
    <property type="entry name" value="DIHYDRO-HEME D1 DEHYDROGENASE"/>
    <property type="match status" value="1"/>
</dbReference>
<dbReference type="SUPFAM" id="SSF50974">
    <property type="entry name" value="Nitrous oxide reductase, N-terminal domain"/>
    <property type="match status" value="1"/>
</dbReference>
<organism evidence="2 3">
    <name type="scientific">Xanthomonas melonis</name>
    <dbReference type="NCBI Taxonomy" id="56456"/>
    <lineage>
        <taxon>Bacteria</taxon>
        <taxon>Pseudomonadati</taxon>
        <taxon>Pseudomonadota</taxon>
        <taxon>Gammaproteobacteria</taxon>
        <taxon>Lysobacterales</taxon>
        <taxon>Lysobacteraceae</taxon>
        <taxon>Xanthomonas</taxon>
    </lineage>
</organism>